<feature type="domain" description="IrrE N-terminal-like" evidence="6">
    <location>
        <begin position="1378"/>
        <end position="1452"/>
    </location>
</feature>
<dbReference type="GO" id="GO:0005509">
    <property type="term" value="F:calcium ion binding"/>
    <property type="evidence" value="ECO:0007669"/>
    <property type="project" value="InterPro"/>
</dbReference>
<gene>
    <name evidence="9" type="ORF">NCTC10713_00101</name>
</gene>
<feature type="compositionally biased region" description="Polar residues" evidence="5">
    <location>
        <begin position="1191"/>
        <end position="1200"/>
    </location>
</feature>
<feature type="domain" description="N-terminal" evidence="7">
    <location>
        <begin position="1218"/>
        <end position="1332"/>
    </location>
</feature>
<evidence type="ECO:0000313" key="10">
    <source>
        <dbReference type="Proteomes" id="UP000278419"/>
    </source>
</evidence>
<feature type="compositionally biased region" description="Basic and acidic residues" evidence="5">
    <location>
        <begin position="854"/>
        <end position="871"/>
    </location>
</feature>
<evidence type="ECO:0000256" key="3">
    <source>
        <dbReference type="ARBA" id="ARBA00022729"/>
    </source>
</evidence>
<dbReference type="Gene3D" id="4.10.1080.10">
    <property type="entry name" value="TSP type-3 repeat"/>
    <property type="match status" value="1"/>
</dbReference>
<feature type="compositionally biased region" description="Low complexity" evidence="5">
    <location>
        <begin position="1173"/>
        <end position="1183"/>
    </location>
</feature>
<feature type="region of interest" description="Disordered" evidence="5">
    <location>
        <begin position="854"/>
        <end position="890"/>
    </location>
</feature>
<evidence type="ECO:0000256" key="4">
    <source>
        <dbReference type="ARBA" id="ARBA00022837"/>
    </source>
</evidence>
<dbReference type="Gene3D" id="1.10.10.2910">
    <property type="match status" value="1"/>
</dbReference>
<dbReference type="Pfam" id="PF13155">
    <property type="entry name" value="Toprim_2"/>
    <property type="match status" value="1"/>
</dbReference>
<protein>
    <submittedName>
        <fullName evidence="9">Putative conjugative transposon membrane protein</fullName>
    </submittedName>
</protein>
<dbReference type="Pfam" id="PF06114">
    <property type="entry name" value="Peptidase_M78"/>
    <property type="match status" value="1"/>
</dbReference>
<evidence type="ECO:0000256" key="2">
    <source>
        <dbReference type="ARBA" id="ARBA00022525"/>
    </source>
</evidence>
<dbReference type="InterPro" id="IPR028974">
    <property type="entry name" value="TSP_type-3_rpt"/>
</dbReference>
<keyword evidence="4" id="KW-0106">Calcium</keyword>
<evidence type="ECO:0000313" key="9">
    <source>
        <dbReference type="EMBL" id="VED97199.1"/>
    </source>
</evidence>
<evidence type="ECO:0000259" key="6">
    <source>
        <dbReference type="Pfam" id="PF06114"/>
    </source>
</evidence>
<dbReference type="Pfam" id="PF18813">
    <property type="entry name" value="PBECR4"/>
    <property type="match status" value="1"/>
</dbReference>
<dbReference type="Pfam" id="PF18884">
    <property type="entry name" value="TSP3_bac"/>
    <property type="match status" value="2"/>
</dbReference>
<accession>A0A3S4NHT7</accession>
<feature type="region of interest" description="Disordered" evidence="5">
    <location>
        <begin position="1142"/>
        <end position="1201"/>
    </location>
</feature>
<dbReference type="Pfam" id="PF08401">
    <property type="entry name" value="ArdcN"/>
    <property type="match status" value="1"/>
</dbReference>
<evidence type="ECO:0000259" key="8">
    <source>
        <dbReference type="Pfam" id="PF18813"/>
    </source>
</evidence>
<keyword evidence="3" id="KW-0732">Signal</keyword>
<proteinExistence type="predicted"/>
<keyword evidence="2" id="KW-0964">Secreted</keyword>
<evidence type="ECO:0000259" key="7">
    <source>
        <dbReference type="Pfam" id="PF08401"/>
    </source>
</evidence>
<reference evidence="9 10" key="1">
    <citation type="submission" date="2018-12" db="EMBL/GenBank/DDBJ databases">
        <authorList>
            <consortium name="Pathogen Informatics"/>
        </authorList>
    </citation>
    <scope>NUCLEOTIDE SEQUENCE [LARGE SCALE GENOMIC DNA]</scope>
    <source>
        <strain evidence="9 10">NCTC10713</strain>
    </source>
</reference>
<dbReference type="GO" id="GO:0003697">
    <property type="term" value="F:single-stranded DNA binding"/>
    <property type="evidence" value="ECO:0007669"/>
    <property type="project" value="InterPro"/>
</dbReference>
<dbReference type="InterPro" id="IPR010359">
    <property type="entry name" value="IrrE_HExxH"/>
</dbReference>
<comment type="subcellular location">
    <subcellularLocation>
        <location evidence="1">Secreted</location>
    </subcellularLocation>
</comment>
<dbReference type="SUPFAM" id="SSF57783">
    <property type="entry name" value="Zinc beta-ribbon"/>
    <property type="match status" value="1"/>
</dbReference>
<name>A0A3S4NHT7_STRAP</name>
<dbReference type="Gene3D" id="3.40.1360.10">
    <property type="match status" value="1"/>
</dbReference>
<feature type="compositionally biased region" description="Acidic residues" evidence="5">
    <location>
        <begin position="1156"/>
        <end position="1165"/>
    </location>
</feature>
<dbReference type="InterPro" id="IPR013610">
    <property type="entry name" value="ArdC_N"/>
</dbReference>
<dbReference type="Proteomes" id="UP000278419">
    <property type="component" value="Chromosome"/>
</dbReference>
<dbReference type="RefSeq" id="WP_003030401.1">
    <property type="nucleotide sequence ID" value="NZ_AP018548.1"/>
</dbReference>
<dbReference type="InterPro" id="IPR059100">
    <property type="entry name" value="TSP3_bac"/>
</dbReference>
<organism evidence="9 10">
    <name type="scientific">Streptococcus anginosus</name>
    <dbReference type="NCBI Taxonomy" id="1328"/>
    <lineage>
        <taxon>Bacteria</taxon>
        <taxon>Bacillati</taxon>
        <taxon>Bacillota</taxon>
        <taxon>Bacilli</taxon>
        <taxon>Lactobacillales</taxon>
        <taxon>Streptococcaceae</taxon>
        <taxon>Streptococcus</taxon>
        <taxon>Streptococcus anginosus group</taxon>
    </lineage>
</organism>
<feature type="compositionally biased region" description="Basic and acidic residues" evidence="5">
    <location>
        <begin position="1539"/>
        <end position="1564"/>
    </location>
</feature>
<dbReference type="GeneID" id="93962688"/>
<dbReference type="InterPro" id="IPR041420">
    <property type="entry name" value="PBECR4"/>
</dbReference>
<evidence type="ECO:0000256" key="1">
    <source>
        <dbReference type="ARBA" id="ARBA00004613"/>
    </source>
</evidence>
<feature type="region of interest" description="Disordered" evidence="5">
    <location>
        <begin position="1522"/>
        <end position="1564"/>
    </location>
</feature>
<feature type="domain" description="Phage-Barnase-EndoU-ColicinE5/D-RelE like nuclease 4" evidence="8">
    <location>
        <begin position="942"/>
        <end position="1109"/>
    </location>
</feature>
<sequence length="1564" mass="178538">MTQTQDLISKRFEERIQKLVNMDIMAVGEALGMSLKPSSGGTYYWEEHDSFKIYPKTNSFRWWSRGIGSNTINLVETVQEELTGRKPSFKEVVTFLETGQFEHVTVQPQVYEPFQYYLEPYEHKEFNLGRQYLREERGLSDETIDTFLAAGNLAQATRKKGDYFEPVIVFKSRNDDGSLVGASLQGIIENKVQHPERGRLKQIMKNSDGLAGFHLDIGTPKRLVFAEAPIDLMSYYELHKDNLEDVRLVAMEGLKKGVISRYTVDLLSDGQYSQTMSRDQIRRALDALNQTTGLLKDSPNLITLAVDNDEAGLRFIKGLKDDGIPITVDIPPRKDNQDKMDWNDYLKESKEKAGEKQMAEENSRKEFQAPFFSTEILDKYVEEVAQHYTEDIETAEYLFPDGRLVSSWDYGMRGDDHRAIRNYFDVMGRPELDILNDHPKDFWNLVHNGIGVVRLVPETQTALLLEGQALTTIQREILQSSSLKTEVYQEGQAITATYLKRLGVSSEEKDIDEANQKSLEPFSDAQKEHIREFFKTRISDVKTDYIYLPNGQEDIAYYLDGYLFANHYAELDMLSPSKQVDALINRLVSEDGQKFDHVALGFDIERIDQKFLEENLGYNPDTPIEEYRHSEKNIDRVAEKEEQEFQTKFDRRSFAEMIGLMQKYSPEEVLNESNSHHDDVRYQSLLIDLGKVNTDPMYRFIEHYINRDIDREALSQFSVQDFITIAQEKGLLNEEPSVKPWKAITVTQPVNSYTVFTDKLSKEFDNVSDLYQFVNKKLKRSQRRELSSLLSESGRGTPLDILMAIDSVANVEVNGQSILSLFPNDINEEATEIYLRSSAEIEETASMELLPAAKEKAPEPIQKHEKKDRSKISLGSLEAEPQGSAVPASKDTFEQAVTSHPTVSYPLLQFSTRDAFVSTIREGYHVATEEDIRNLNYYAPSLQQTANWYRDNLADRQVTYMLKGNEGIKALQVSFAKDKFAHLTGIRPIGKGLSAEKLLDDFSEGRGDYSNITLSNGFNDKIQVLPMIQELSQSKSFIFSDLEDVQKMQKLKASHAIQSNNRSLVVALKTIDDVTFPSSLLRGKKNLTAELIEKAQENEVLGVLSEKDGFVRILSVNDRYITDGGQELKAMIENKELEPIQTETLQRNVRSKDSDGDGLTDDEEIALGTNPYSPDSDGDGISDSIEKASGTDPTNPSDNMMTREKEIIQHDLDLSQMIKNKDIAALNNHLQEGIKEYFDSDTYKSYLEGISHFNNYSYRNIQLIKAQFPKATLVASGREWQKRNGWIKKREKALYIQAPVVVTRKDSKGKPIVNPETGEKETFTYFKPVPVFDVSQVVAQKGKELELPKALGLIPEQLDKAYYQNVYRSLRDISQSNNIPIRFRELGQEDGFYNRETNEIVIKKGMSYERTLSTLIHEMAHSELHNDKSLTERFAGKLSRSSKELQAESIAYVVSHHLGFDTSQESFGYLASWSQAKDGLDNLTAQLEIVQEEARSLMNRIDERLGQYQAVTLIQDTKEATNKEVQKKTHPFYQSLASVKKEDTREETKRKETNVKKDQRPTML</sequence>
<dbReference type="EMBL" id="LR134283">
    <property type="protein sequence ID" value="VED97199.1"/>
    <property type="molecule type" value="Genomic_DNA"/>
</dbReference>
<evidence type="ECO:0000256" key="5">
    <source>
        <dbReference type="SAM" id="MobiDB-lite"/>
    </source>
</evidence>